<evidence type="ECO:0000313" key="3">
    <source>
        <dbReference type="EMBL" id="CAJ0603259.1"/>
    </source>
</evidence>
<reference evidence="3" key="1">
    <citation type="submission" date="2023-07" db="EMBL/GenBank/DDBJ databases">
        <authorList>
            <consortium name="CYATHOMIX"/>
        </authorList>
    </citation>
    <scope>NUCLEOTIDE SEQUENCE</scope>
    <source>
        <strain evidence="3">N/A</strain>
    </source>
</reference>
<feature type="compositionally biased region" description="Pro residues" evidence="1">
    <location>
        <begin position="61"/>
        <end position="70"/>
    </location>
</feature>
<accession>A0AA36M8G2</accession>
<dbReference type="Proteomes" id="UP001176961">
    <property type="component" value="Unassembled WGS sequence"/>
</dbReference>
<organism evidence="3 4">
    <name type="scientific">Cylicocyclus nassatus</name>
    <name type="common">Nematode worm</name>
    <dbReference type="NCBI Taxonomy" id="53992"/>
    <lineage>
        <taxon>Eukaryota</taxon>
        <taxon>Metazoa</taxon>
        <taxon>Ecdysozoa</taxon>
        <taxon>Nematoda</taxon>
        <taxon>Chromadorea</taxon>
        <taxon>Rhabditida</taxon>
        <taxon>Rhabditina</taxon>
        <taxon>Rhabditomorpha</taxon>
        <taxon>Strongyloidea</taxon>
        <taxon>Strongylidae</taxon>
        <taxon>Cylicocyclus</taxon>
    </lineage>
</organism>
<feature type="signal peptide" evidence="2">
    <location>
        <begin position="1"/>
        <end position="16"/>
    </location>
</feature>
<proteinExistence type="predicted"/>
<feature type="compositionally biased region" description="Low complexity" evidence="1">
    <location>
        <begin position="79"/>
        <end position="105"/>
    </location>
</feature>
<feature type="compositionally biased region" description="Polar residues" evidence="1">
    <location>
        <begin position="42"/>
        <end position="51"/>
    </location>
</feature>
<feature type="chain" id="PRO_5041434723" evidence="2">
    <location>
        <begin position="17"/>
        <end position="155"/>
    </location>
</feature>
<feature type="region of interest" description="Disordered" evidence="1">
    <location>
        <begin position="20"/>
        <end position="155"/>
    </location>
</feature>
<comment type="caution">
    <text evidence="3">The sequence shown here is derived from an EMBL/GenBank/DDBJ whole genome shotgun (WGS) entry which is preliminary data.</text>
</comment>
<keyword evidence="2" id="KW-0732">Signal</keyword>
<evidence type="ECO:0000313" key="4">
    <source>
        <dbReference type="Proteomes" id="UP001176961"/>
    </source>
</evidence>
<dbReference type="EMBL" id="CATQJL010000305">
    <property type="protein sequence ID" value="CAJ0603259.1"/>
    <property type="molecule type" value="Genomic_DNA"/>
</dbReference>
<name>A0AA36M8G2_CYLNA</name>
<feature type="compositionally biased region" description="Pro residues" evidence="1">
    <location>
        <begin position="109"/>
        <end position="119"/>
    </location>
</feature>
<evidence type="ECO:0000256" key="1">
    <source>
        <dbReference type="SAM" id="MobiDB-lite"/>
    </source>
</evidence>
<feature type="compositionally biased region" description="Basic residues" evidence="1">
    <location>
        <begin position="143"/>
        <end position="155"/>
    </location>
</feature>
<gene>
    <name evidence="3" type="ORF">CYNAS_LOCUS15242</name>
</gene>
<dbReference type="AlphaFoldDB" id="A0AA36M8G2"/>
<keyword evidence="4" id="KW-1185">Reference proteome</keyword>
<evidence type="ECO:0000256" key="2">
    <source>
        <dbReference type="SAM" id="SignalP"/>
    </source>
</evidence>
<sequence length="155" mass="15815">MRSVIVFFAVVAAVTAHRQQNSGYENAEAVQPAPSAPLSAGNGDQQAYNSDASLAAAAPLSPAPPPPPAPVQNWPRPCPASYALPSSASYASPPQASYPAPAQNSYGTSPPPPLNPVPAPGSTYAGAASEIPPVNGGNGIGYKNRRVFQNRARNV</sequence>
<protein>
    <submittedName>
        <fullName evidence="3">Uncharacterized protein</fullName>
    </submittedName>
</protein>